<evidence type="ECO:0000313" key="2">
    <source>
        <dbReference type="EMBL" id="ALF56391.1"/>
    </source>
</evidence>
<dbReference type="PATRIC" id="fig|224013.5.peg.3461"/>
<dbReference type="EMBL" id="CP012036">
    <property type="protein sequence ID" value="ALF56391.1"/>
    <property type="molecule type" value="Genomic_DNA"/>
</dbReference>
<organism evidence="2 3">
    <name type="scientific">Nostoc piscinale CENA21</name>
    <dbReference type="NCBI Taxonomy" id="224013"/>
    <lineage>
        <taxon>Bacteria</taxon>
        <taxon>Bacillati</taxon>
        <taxon>Cyanobacteriota</taxon>
        <taxon>Cyanophyceae</taxon>
        <taxon>Nostocales</taxon>
        <taxon>Nostocaceae</taxon>
        <taxon>Nostoc</taxon>
    </lineage>
</organism>
<reference evidence="2 3" key="2">
    <citation type="journal article" date="2016" name="Genome Announc.">
        <title>Draft Genome Sequence of the N2-Fixing Cyanobacterium Nostoc piscinale CENA21, Isolated from the Brazilian Amazon Floodplain.</title>
        <authorList>
            <person name="Leao T."/>
            <person name="Guimaraes P.I."/>
            <person name="de Melo A.G."/>
            <person name="Ramos R.T."/>
            <person name="Leao P.N."/>
            <person name="Silva A."/>
            <person name="Fiore M.F."/>
            <person name="Schneider M.P."/>
        </authorList>
    </citation>
    <scope>NUCLEOTIDE SEQUENCE [LARGE SCALE GENOMIC DNA]</scope>
    <source>
        <strain evidence="2 3">CENA21</strain>
    </source>
</reference>
<feature type="transmembrane region" description="Helical" evidence="1">
    <location>
        <begin position="7"/>
        <end position="29"/>
    </location>
</feature>
<dbReference type="InterPro" id="IPR007038">
    <property type="entry name" value="HupE_UreJ"/>
</dbReference>
<evidence type="ECO:0000256" key="1">
    <source>
        <dbReference type="SAM" id="Phobius"/>
    </source>
</evidence>
<dbReference type="KEGG" id="npz:ACX27_14320"/>
<dbReference type="Pfam" id="PF04955">
    <property type="entry name" value="HupE_UreJ"/>
    <property type="match status" value="1"/>
</dbReference>
<feature type="transmembrane region" description="Helical" evidence="1">
    <location>
        <begin position="188"/>
        <end position="207"/>
    </location>
</feature>
<protein>
    <recommendedName>
        <fullName evidence="4">Hydantoin utilization protein</fullName>
    </recommendedName>
</protein>
<keyword evidence="3" id="KW-1185">Reference proteome</keyword>
<reference evidence="3" key="1">
    <citation type="submission" date="2015-07" db="EMBL/GenBank/DDBJ databases">
        <title>Genome Of Nitrogen-Fixing Cyanobacterium Nostoc piscinale CENA21 From Solimoes/Amazon River Floodplain Sediments And Comparative Genomics To Uncover Biosynthetic Natural Products Potential.</title>
        <authorList>
            <person name="Leao T.F."/>
            <person name="Leao P.N."/>
            <person name="Guimaraes P.I."/>
            <person name="de Melo A.G.C."/>
            <person name="Ramos R.T.J."/>
            <person name="Silva A."/>
            <person name="Fiore M.F."/>
            <person name="Schneider M.P.C."/>
        </authorList>
    </citation>
    <scope>NUCLEOTIDE SEQUENCE [LARGE SCALE GENOMIC DNA]</scope>
    <source>
        <strain evidence="3">CENA21</strain>
    </source>
</reference>
<proteinExistence type="predicted"/>
<accession>A0A0M4T9B5</accession>
<dbReference type="STRING" id="224013.ACX27_14320"/>
<name>A0A0M4T9B5_9NOSO</name>
<feature type="transmembrane region" description="Helical" evidence="1">
    <location>
        <begin position="98"/>
        <end position="115"/>
    </location>
</feature>
<keyword evidence="1" id="KW-0812">Transmembrane</keyword>
<keyword evidence="1" id="KW-0472">Membrane</keyword>
<gene>
    <name evidence="2" type="ORF">ACX27_14320</name>
</gene>
<keyword evidence="1" id="KW-1133">Transmembrane helix</keyword>
<sequence length="210" mass="22232">MFKDKLLQRYVGAIAALAMISLLSSWTGLPYPHDISNSWDGFLWGMADPVLVLAEFVSILAIGLLAAGTQRCSWIAIAMISANIFGTLITLWQINLPVSEVAIAIVSVAFGIVLVTAKQPKLFTLLLLTAIAGLFQGYFNSESIIGAGTMPSVMYIVGAALTQYAVVKSVSQIATQVSQADLSSILSRKISLLGFAICALGFVSLTIGSN</sequence>
<evidence type="ECO:0000313" key="3">
    <source>
        <dbReference type="Proteomes" id="UP000062645"/>
    </source>
</evidence>
<dbReference type="Proteomes" id="UP000062645">
    <property type="component" value="Chromosome"/>
</dbReference>
<feature type="transmembrane region" description="Helical" evidence="1">
    <location>
        <begin position="122"/>
        <end position="139"/>
    </location>
</feature>
<evidence type="ECO:0008006" key="4">
    <source>
        <dbReference type="Google" id="ProtNLM"/>
    </source>
</evidence>
<feature type="transmembrane region" description="Helical" evidence="1">
    <location>
        <begin position="49"/>
        <end position="67"/>
    </location>
</feature>
<dbReference type="AlphaFoldDB" id="A0A0M4T9B5"/>
<feature type="transmembrane region" description="Helical" evidence="1">
    <location>
        <begin position="74"/>
        <end position="92"/>
    </location>
</feature>
<feature type="transmembrane region" description="Helical" evidence="1">
    <location>
        <begin position="145"/>
        <end position="167"/>
    </location>
</feature>